<protein>
    <submittedName>
        <fullName evidence="1">Insulinase family protein</fullName>
    </submittedName>
</protein>
<evidence type="ECO:0000313" key="2">
    <source>
        <dbReference type="Proteomes" id="UP000595814"/>
    </source>
</evidence>
<evidence type="ECO:0000313" key="1">
    <source>
        <dbReference type="EMBL" id="QQK08935.1"/>
    </source>
</evidence>
<sequence length="966" mass="111658">MTHGFKLIKEEYIKDVDSNIKIFEHEQSGARLMAMENDDNNKVFGIGFRTPPNNSTGVAHILEHSVLNGSRKFKTREPFMDLLKSSLQTFLNAMTFSDKTIYPVASRNDKDFHNLMDVYLDAVFFPRVKTKKEIFLQEGWHYEINSKEEDIKYKGVVYNEMKGAYSSPDAIMYYEFAKGLFPDSIYGNESGGNPYNIPELSYEEFLDFYNKFYHPVNSYIFLYGKMDLEEQLKFINDEYLSNFNKIELDSSIKLQKEFEKPRQLKTEYSIASEEDPKNKDILIYGVRSGKKSNILEAYTNEILRSVLFSNDGSPLKLALLKEGIGEDIDDLSTDGLELGLGITAINTSTDKVEEFTKIIEEELKKVIDKGIDKEQLEAALNKMEYNLRENGNFPTKGIIYFISSLDTWLYDEDPTIQFKYEDVLKELRENIKTDYYEKFVETNILNNKNKVIISLKATPGLNAKKDVEVAKKLKEYKESLSEEELNNLIEENKALVEFQNREDSQEEKDTIPSLKLSDIDSNVLEIPSIEEKKDNYTILYHPLFTGKINYIDLVFDLEFIKEEEIKYLALLCDLLTMVDTKKYPYTDLDTRIFLDTGGINITASSIYNFRKEGGYFKKLMVSSKATVDKTEKMFDLIEEIIFNSKFDNIKRIREILQIIKLKFESDIVENGHQYGINLTNSYYSQQGKYNENLNGITYYDFIVDLEKNLEDKFDSLQEELKAISGKVFNSNNMIFNITTDEEEKDKLIELSENLISKLSQEKLEKHDLVFTLEKKNEGIMTSSNVNYVIKSYNLKEIGYEYNGSHVVLSNIISSSYLYNNIRAQGGAYGTGMGVNNSGNIFFYSYRDPNIKNTIDVYNKTGEFLRNLELDSTELTQFIIGSVTKFDPPATNPTKGKVALTMYISGQTSDDLRKNLEEAINTNLDELKEFAKDIDYAMEKNYMATIGNTEQIKENKELFEEIRQLKK</sequence>
<proteinExistence type="predicted"/>
<organism evidence="1 2">
    <name type="scientific">Miniphocaeibacter halophilus</name>
    <dbReference type="NCBI Taxonomy" id="2931922"/>
    <lineage>
        <taxon>Bacteria</taxon>
        <taxon>Bacillati</taxon>
        <taxon>Bacillota</taxon>
        <taxon>Tissierellia</taxon>
        <taxon>Tissierellales</taxon>
        <taxon>Peptoniphilaceae</taxon>
        <taxon>Miniphocaeibacter</taxon>
    </lineage>
</organism>
<name>A0AC61MTA9_9FIRM</name>
<reference evidence="1 2" key="1">
    <citation type="journal article" date="2022" name="Int. J. Syst. Evol. Microbiol.">
        <title>Miniphocaeibacter halophilus sp. nov., an ammonium-tolerant acetate-producing bacterium isolated from a biogas system.</title>
        <authorList>
            <person name="Schnurer A."/>
            <person name="Singh A."/>
            <person name="Bi S."/>
            <person name="Qiao W."/>
            <person name="Westerholm M."/>
        </authorList>
    </citation>
    <scope>NUCLEOTIDE SEQUENCE [LARGE SCALE GENOMIC DNA]</scope>
    <source>
        <strain evidence="1 2">AMB_01</strain>
    </source>
</reference>
<dbReference type="Proteomes" id="UP000595814">
    <property type="component" value="Chromosome"/>
</dbReference>
<gene>
    <name evidence="1" type="ORF">JFY71_05205</name>
</gene>
<keyword evidence="2" id="KW-1185">Reference proteome</keyword>
<dbReference type="EMBL" id="CP066744">
    <property type="protein sequence ID" value="QQK08935.1"/>
    <property type="molecule type" value="Genomic_DNA"/>
</dbReference>
<accession>A0AC61MTA9</accession>